<gene>
    <name evidence="1" type="ORF">JL2886_01028</name>
</gene>
<keyword evidence="2" id="KW-1185">Reference proteome</keyword>
<evidence type="ECO:0000313" key="1">
    <source>
        <dbReference type="EMBL" id="ANP35950.1"/>
    </source>
</evidence>
<name>A0A1B0ZP75_9RHOB</name>
<dbReference type="AlphaFoldDB" id="A0A1B0ZP75"/>
<proteinExistence type="predicted"/>
<sequence length="81" mass="9597">MPERQIAQLKQRLEYLQAQNDEFETALNVVRPLLAGRVSHAERQLLRRAMAKKKSPLRTQIWRFLLGEEETLKQDRLDLGR</sequence>
<dbReference type="Proteomes" id="UP000092565">
    <property type="component" value="Chromosome"/>
</dbReference>
<organism evidence="1 2">
    <name type="scientific">Phaeobacter gallaeciensis</name>
    <dbReference type="NCBI Taxonomy" id="60890"/>
    <lineage>
        <taxon>Bacteria</taxon>
        <taxon>Pseudomonadati</taxon>
        <taxon>Pseudomonadota</taxon>
        <taxon>Alphaproteobacteria</taxon>
        <taxon>Rhodobacterales</taxon>
        <taxon>Roseobacteraceae</taxon>
        <taxon>Phaeobacter</taxon>
    </lineage>
</organism>
<reference evidence="1 2" key="1">
    <citation type="submission" date="2016-04" db="EMBL/GenBank/DDBJ databases">
        <authorList>
            <person name="Evans L.H."/>
            <person name="Alamgir A."/>
            <person name="Owens N."/>
            <person name="Weber N.D."/>
            <person name="Virtaneva K."/>
            <person name="Barbian K."/>
            <person name="Babar A."/>
            <person name="Rosenke K."/>
        </authorList>
    </citation>
    <scope>NUCLEOTIDE SEQUENCE [LARGE SCALE GENOMIC DNA]</scope>
    <source>
        <strain evidence="1 2">JL2886</strain>
    </source>
</reference>
<evidence type="ECO:0000313" key="2">
    <source>
        <dbReference type="Proteomes" id="UP000092565"/>
    </source>
</evidence>
<accession>A0A1B0ZP75</accession>
<protein>
    <submittedName>
        <fullName evidence="1">Uncharacterized protein</fullName>
    </submittedName>
</protein>
<dbReference type="EMBL" id="CP015124">
    <property type="protein sequence ID" value="ANP35950.1"/>
    <property type="molecule type" value="Genomic_DNA"/>
</dbReference>